<feature type="region of interest" description="Disordered" evidence="1">
    <location>
        <begin position="1"/>
        <end position="26"/>
    </location>
</feature>
<evidence type="ECO:0000313" key="2">
    <source>
        <dbReference type="EMBL" id="TNN65123.1"/>
    </source>
</evidence>
<evidence type="ECO:0000313" key="3">
    <source>
        <dbReference type="Proteomes" id="UP000314294"/>
    </source>
</evidence>
<name>A0A4Z2HJL1_9TELE</name>
<gene>
    <name evidence="2" type="ORF">EYF80_024632</name>
</gene>
<proteinExistence type="predicted"/>
<keyword evidence="3" id="KW-1185">Reference proteome</keyword>
<dbReference type="Proteomes" id="UP000314294">
    <property type="component" value="Unassembled WGS sequence"/>
</dbReference>
<dbReference type="EMBL" id="SRLO01000240">
    <property type="protein sequence ID" value="TNN65123.1"/>
    <property type="molecule type" value="Genomic_DNA"/>
</dbReference>
<evidence type="ECO:0000256" key="1">
    <source>
        <dbReference type="SAM" id="MobiDB-lite"/>
    </source>
</evidence>
<dbReference type="AlphaFoldDB" id="A0A4Z2HJL1"/>
<reference evidence="2 3" key="1">
    <citation type="submission" date="2019-03" db="EMBL/GenBank/DDBJ databases">
        <title>First draft genome of Liparis tanakae, snailfish: a comprehensive survey of snailfish specific genes.</title>
        <authorList>
            <person name="Kim W."/>
            <person name="Song I."/>
            <person name="Jeong J.-H."/>
            <person name="Kim D."/>
            <person name="Kim S."/>
            <person name="Ryu S."/>
            <person name="Song J.Y."/>
            <person name="Lee S.K."/>
        </authorList>
    </citation>
    <scope>NUCLEOTIDE SEQUENCE [LARGE SCALE GENOMIC DNA]</scope>
    <source>
        <tissue evidence="2">Muscle</tissue>
    </source>
</reference>
<protein>
    <submittedName>
        <fullName evidence="2">Uncharacterized protein</fullName>
    </submittedName>
</protein>
<comment type="caution">
    <text evidence="2">The sequence shown here is derived from an EMBL/GenBank/DDBJ whole genome shotgun (WGS) entry which is preliminary data.</text>
</comment>
<accession>A0A4Z2HJL1</accession>
<sequence length="85" mass="9725">MDPLSSVVSRNDDLQERPQPVLGIRPEDLERSTAGRLCPSGFWELKEKLWTPVEKSNWLISSLRLLSAMYDWDDRYTGASVGTRT</sequence>
<organism evidence="2 3">
    <name type="scientific">Liparis tanakae</name>
    <name type="common">Tanaka's snailfish</name>
    <dbReference type="NCBI Taxonomy" id="230148"/>
    <lineage>
        <taxon>Eukaryota</taxon>
        <taxon>Metazoa</taxon>
        <taxon>Chordata</taxon>
        <taxon>Craniata</taxon>
        <taxon>Vertebrata</taxon>
        <taxon>Euteleostomi</taxon>
        <taxon>Actinopterygii</taxon>
        <taxon>Neopterygii</taxon>
        <taxon>Teleostei</taxon>
        <taxon>Neoteleostei</taxon>
        <taxon>Acanthomorphata</taxon>
        <taxon>Eupercaria</taxon>
        <taxon>Perciformes</taxon>
        <taxon>Cottioidei</taxon>
        <taxon>Cottales</taxon>
        <taxon>Liparidae</taxon>
        <taxon>Liparis</taxon>
    </lineage>
</organism>